<proteinExistence type="predicted"/>
<organism evidence="1 2">
    <name type="scientific">Trifolium pratense</name>
    <name type="common">Red clover</name>
    <dbReference type="NCBI Taxonomy" id="57577"/>
    <lineage>
        <taxon>Eukaryota</taxon>
        <taxon>Viridiplantae</taxon>
        <taxon>Streptophyta</taxon>
        <taxon>Embryophyta</taxon>
        <taxon>Tracheophyta</taxon>
        <taxon>Spermatophyta</taxon>
        <taxon>Magnoliopsida</taxon>
        <taxon>eudicotyledons</taxon>
        <taxon>Gunneridae</taxon>
        <taxon>Pentapetalae</taxon>
        <taxon>rosids</taxon>
        <taxon>fabids</taxon>
        <taxon>Fabales</taxon>
        <taxon>Fabaceae</taxon>
        <taxon>Papilionoideae</taxon>
        <taxon>50 kb inversion clade</taxon>
        <taxon>NPAAA clade</taxon>
        <taxon>Hologalegina</taxon>
        <taxon>IRL clade</taxon>
        <taxon>Trifolieae</taxon>
        <taxon>Trifolium</taxon>
    </lineage>
</organism>
<name>A0ACB0K9H7_TRIPR</name>
<protein>
    <submittedName>
        <fullName evidence="1">Uncharacterized protein</fullName>
    </submittedName>
</protein>
<reference evidence="1" key="1">
    <citation type="submission" date="2023-10" db="EMBL/GenBank/DDBJ databases">
        <authorList>
            <person name="Rodriguez Cubillos JULIANA M."/>
            <person name="De Vega J."/>
        </authorList>
    </citation>
    <scope>NUCLEOTIDE SEQUENCE</scope>
</reference>
<gene>
    <name evidence="1" type="ORF">MILVUS5_LOCUS21201</name>
</gene>
<dbReference type="EMBL" id="CASHSV030000206">
    <property type="protein sequence ID" value="CAJ2653947.1"/>
    <property type="molecule type" value="Genomic_DNA"/>
</dbReference>
<sequence>MANRLTFTDHGEIGLICNLTNTYCLVGNGGSKNFYSSIEAELEDVIPIIKTSIGGTCSVGRYCIGNKNGLLVPHTTTQEELQHIRRSLPDGVIVAPIEEGLTSFGLFIACNDHVALAHADLRWEFKELITDVLGVEVFMPEDSYSFFSGTYCVLSNRGGLIHPNASKKILDEYSAALEVPFEPGTVNRGSVCLNPGMTVNDWTAFCGSSTTKSELCVIDRVFKLREP</sequence>
<evidence type="ECO:0000313" key="2">
    <source>
        <dbReference type="Proteomes" id="UP001177021"/>
    </source>
</evidence>
<comment type="caution">
    <text evidence="1">The sequence shown here is derived from an EMBL/GenBank/DDBJ whole genome shotgun (WGS) entry which is preliminary data.</text>
</comment>
<dbReference type="Proteomes" id="UP001177021">
    <property type="component" value="Unassembled WGS sequence"/>
</dbReference>
<accession>A0ACB0K9H7</accession>
<evidence type="ECO:0000313" key="1">
    <source>
        <dbReference type="EMBL" id="CAJ2653947.1"/>
    </source>
</evidence>
<keyword evidence="2" id="KW-1185">Reference proteome</keyword>